<keyword evidence="3" id="KW-1185">Reference proteome</keyword>
<proteinExistence type="predicted"/>
<reference evidence="2" key="1">
    <citation type="submission" date="2020-11" db="EMBL/GenBank/DDBJ databases">
        <authorList>
            <consortium name="DOE Joint Genome Institute"/>
            <person name="Ahrendt S."/>
            <person name="Riley R."/>
            <person name="Andreopoulos W."/>
            <person name="Labutti K."/>
            <person name="Pangilinan J."/>
            <person name="Ruiz-Duenas F.J."/>
            <person name="Barrasa J.M."/>
            <person name="Sanchez-Garcia M."/>
            <person name="Camarero S."/>
            <person name="Miyauchi S."/>
            <person name="Serrano A."/>
            <person name="Linde D."/>
            <person name="Babiker R."/>
            <person name="Drula E."/>
            <person name="Ayuso-Fernandez I."/>
            <person name="Pacheco R."/>
            <person name="Padilla G."/>
            <person name="Ferreira P."/>
            <person name="Barriuso J."/>
            <person name="Kellner H."/>
            <person name="Castanera R."/>
            <person name="Alfaro M."/>
            <person name="Ramirez L."/>
            <person name="Pisabarro A.G."/>
            <person name="Kuo A."/>
            <person name="Tritt A."/>
            <person name="Lipzen A."/>
            <person name="He G."/>
            <person name="Yan M."/>
            <person name="Ng V."/>
            <person name="Cullen D."/>
            <person name="Martin F."/>
            <person name="Rosso M.-N."/>
            <person name="Henrissat B."/>
            <person name="Hibbett D."/>
            <person name="Martinez A.T."/>
            <person name="Grigoriev I.V."/>
        </authorList>
    </citation>
    <scope>NUCLEOTIDE SEQUENCE</scope>
    <source>
        <strain evidence="2">CBS 506.95</strain>
    </source>
</reference>
<evidence type="ECO:0000313" key="3">
    <source>
        <dbReference type="Proteomes" id="UP000807306"/>
    </source>
</evidence>
<accession>A0A9P6E3N8</accession>
<comment type="caution">
    <text evidence="2">The sequence shown here is derived from an EMBL/GenBank/DDBJ whole genome shotgun (WGS) entry which is preliminary data.</text>
</comment>
<feature type="region of interest" description="Disordered" evidence="1">
    <location>
        <begin position="103"/>
        <end position="134"/>
    </location>
</feature>
<feature type="compositionally biased region" description="Polar residues" evidence="1">
    <location>
        <begin position="24"/>
        <end position="39"/>
    </location>
</feature>
<name>A0A9P6E3N8_9AGAR</name>
<gene>
    <name evidence="2" type="ORF">CPB83DRAFT_900137</name>
</gene>
<sequence>MKEIVDFGKSQDIPLETAGPVTPPSTINEQHDATSTSPVHSHPLPSLTTTPDVFHTHSVDSQSHPEVKNLAAEKPANIPPLQELLKSLSRHSVQHFLNPTQQQLAKESTSFRGSKAKSRVLKGQNSSDSTRWNYVDTPPSARENFAASSNSIKFPELCFGQFTHGKVKIQVFPSTQDNTPLTTPAKPAITLPSATGRTLMDTVMANPKSLGDTLATQTTQPVPTAQHSTTLPLPPSTPPPVSEPSRNSVATNQEPAPMIYKAPIAIQTYIRGRDVWNGTILRPLLPRSNII</sequence>
<feature type="region of interest" description="Disordered" evidence="1">
    <location>
        <begin position="1"/>
        <end position="44"/>
    </location>
</feature>
<feature type="compositionally biased region" description="Pro residues" evidence="1">
    <location>
        <begin position="232"/>
        <end position="242"/>
    </location>
</feature>
<organism evidence="2 3">
    <name type="scientific">Crepidotus variabilis</name>
    <dbReference type="NCBI Taxonomy" id="179855"/>
    <lineage>
        <taxon>Eukaryota</taxon>
        <taxon>Fungi</taxon>
        <taxon>Dikarya</taxon>
        <taxon>Basidiomycota</taxon>
        <taxon>Agaricomycotina</taxon>
        <taxon>Agaricomycetes</taxon>
        <taxon>Agaricomycetidae</taxon>
        <taxon>Agaricales</taxon>
        <taxon>Agaricineae</taxon>
        <taxon>Crepidotaceae</taxon>
        <taxon>Crepidotus</taxon>
    </lineage>
</organism>
<dbReference type="AlphaFoldDB" id="A0A9P6E3N8"/>
<evidence type="ECO:0000256" key="1">
    <source>
        <dbReference type="SAM" id="MobiDB-lite"/>
    </source>
</evidence>
<feature type="compositionally biased region" description="Low complexity" evidence="1">
    <location>
        <begin position="213"/>
        <end position="231"/>
    </location>
</feature>
<feature type="region of interest" description="Disordered" evidence="1">
    <location>
        <begin position="213"/>
        <end position="253"/>
    </location>
</feature>
<evidence type="ECO:0000313" key="2">
    <source>
        <dbReference type="EMBL" id="KAF9521907.1"/>
    </source>
</evidence>
<protein>
    <submittedName>
        <fullName evidence="2">Uncharacterized protein</fullName>
    </submittedName>
</protein>
<dbReference type="Proteomes" id="UP000807306">
    <property type="component" value="Unassembled WGS sequence"/>
</dbReference>
<dbReference type="EMBL" id="MU157975">
    <property type="protein sequence ID" value="KAF9521907.1"/>
    <property type="molecule type" value="Genomic_DNA"/>
</dbReference>
<feature type="compositionally biased region" description="Polar residues" evidence="1">
    <location>
        <begin position="103"/>
        <end position="112"/>
    </location>
</feature>
<feature type="compositionally biased region" description="Polar residues" evidence="1">
    <location>
        <begin position="123"/>
        <end position="132"/>
    </location>
</feature>